<organism evidence="1 2">
    <name type="scientific">Turnera subulata</name>
    <dbReference type="NCBI Taxonomy" id="218843"/>
    <lineage>
        <taxon>Eukaryota</taxon>
        <taxon>Viridiplantae</taxon>
        <taxon>Streptophyta</taxon>
        <taxon>Embryophyta</taxon>
        <taxon>Tracheophyta</taxon>
        <taxon>Spermatophyta</taxon>
        <taxon>Magnoliopsida</taxon>
        <taxon>eudicotyledons</taxon>
        <taxon>Gunneridae</taxon>
        <taxon>Pentapetalae</taxon>
        <taxon>rosids</taxon>
        <taxon>fabids</taxon>
        <taxon>Malpighiales</taxon>
        <taxon>Passifloraceae</taxon>
        <taxon>Turnera</taxon>
    </lineage>
</organism>
<dbReference type="AlphaFoldDB" id="A0A9Q0G787"/>
<keyword evidence="2" id="KW-1185">Reference proteome</keyword>
<accession>A0A9Q0G787</accession>
<reference evidence="1" key="1">
    <citation type="submission" date="2022-02" db="EMBL/GenBank/DDBJ databases">
        <authorList>
            <person name="Henning P.M."/>
            <person name="McCubbin A.G."/>
            <person name="Shore J.S."/>
        </authorList>
    </citation>
    <scope>NUCLEOTIDE SEQUENCE</scope>
    <source>
        <strain evidence="1">F60SS</strain>
        <tissue evidence="1">Leaves</tissue>
    </source>
</reference>
<gene>
    <name evidence="1" type="ORF">Tsubulata_024048</name>
</gene>
<reference evidence="1" key="2">
    <citation type="journal article" date="2023" name="Plants (Basel)">
        <title>Annotation of the Turnera subulata (Passifloraceae) Draft Genome Reveals the S-Locus Evolved after the Divergence of Turneroideae from Passifloroideae in a Stepwise Manner.</title>
        <authorList>
            <person name="Henning P.M."/>
            <person name="Roalson E.H."/>
            <person name="Mir W."/>
            <person name="McCubbin A.G."/>
            <person name="Shore J.S."/>
        </authorList>
    </citation>
    <scope>NUCLEOTIDE SEQUENCE</scope>
    <source>
        <strain evidence="1">F60SS</strain>
    </source>
</reference>
<evidence type="ECO:0000313" key="1">
    <source>
        <dbReference type="EMBL" id="KAJ4844421.1"/>
    </source>
</evidence>
<proteinExistence type="predicted"/>
<protein>
    <submittedName>
        <fullName evidence="1">Uncharacterized protein</fullName>
    </submittedName>
</protein>
<dbReference type="EMBL" id="JAKUCV010001957">
    <property type="protein sequence ID" value="KAJ4844421.1"/>
    <property type="molecule type" value="Genomic_DNA"/>
</dbReference>
<evidence type="ECO:0000313" key="2">
    <source>
        <dbReference type="Proteomes" id="UP001141552"/>
    </source>
</evidence>
<name>A0A9Q0G787_9ROSI</name>
<dbReference type="Proteomes" id="UP001141552">
    <property type="component" value="Unassembled WGS sequence"/>
</dbReference>
<comment type="caution">
    <text evidence="1">The sequence shown here is derived from an EMBL/GenBank/DDBJ whole genome shotgun (WGS) entry which is preliminary data.</text>
</comment>
<sequence length="58" mass="6629">MDWFTNACLLLPATRKLPPQSMLSLKLPWLMRLLLMSRALPLVEGFKVELSSISSREV</sequence>